<evidence type="ECO:0000313" key="1">
    <source>
        <dbReference type="EMBL" id="SMP14324.1"/>
    </source>
</evidence>
<dbReference type="Proteomes" id="UP001157914">
    <property type="component" value="Unassembled WGS sequence"/>
</dbReference>
<organism evidence="1 2">
    <name type="scientific">Roseibium denhamense</name>
    <dbReference type="NCBI Taxonomy" id="76305"/>
    <lineage>
        <taxon>Bacteria</taxon>
        <taxon>Pseudomonadati</taxon>
        <taxon>Pseudomonadota</taxon>
        <taxon>Alphaproteobacteria</taxon>
        <taxon>Hyphomicrobiales</taxon>
        <taxon>Stappiaceae</taxon>
        <taxon>Roseibium</taxon>
    </lineage>
</organism>
<evidence type="ECO:0008006" key="3">
    <source>
        <dbReference type="Google" id="ProtNLM"/>
    </source>
</evidence>
<dbReference type="EMBL" id="FXTT01000002">
    <property type="protein sequence ID" value="SMP14324.1"/>
    <property type="molecule type" value="Genomic_DNA"/>
</dbReference>
<evidence type="ECO:0000313" key="2">
    <source>
        <dbReference type="Proteomes" id="UP001157914"/>
    </source>
</evidence>
<comment type="caution">
    <text evidence="1">The sequence shown here is derived from an EMBL/GenBank/DDBJ whole genome shotgun (WGS) entry which is preliminary data.</text>
</comment>
<sequence length="246" mass="28751">MRFDDALRGVKRLVVFSTLLFWILAHPFSVYAGEQDNPACPFAPDIESKIAGIGPMKFKYCEGFGRNSYYREVLSEESELYLSSIETIEEEIEKRTGKLFRILYIYNEKSNKNLDNTRRQMRVILSLDPDTDPDMTVLKDASMRSAVVRVSNRPKRYTHYYYFQEDGDLATADTIVSCNMLSDEPLLPTSQFKRRGNGEPVYRHCYFRIRYQDTVMIDADFYDVMWNELADIRDSLTDTLDQLVVR</sequence>
<reference evidence="1 2" key="1">
    <citation type="submission" date="2017-05" db="EMBL/GenBank/DDBJ databases">
        <authorList>
            <person name="Varghese N."/>
            <person name="Submissions S."/>
        </authorList>
    </citation>
    <scope>NUCLEOTIDE SEQUENCE [LARGE SCALE GENOMIC DNA]</scope>
    <source>
        <strain evidence="1 2">DSM 15949</strain>
    </source>
</reference>
<gene>
    <name evidence="1" type="ORF">SAMN06265374_1424</name>
</gene>
<name>A0ABY1NNL9_9HYPH</name>
<proteinExistence type="predicted"/>
<dbReference type="RefSeq" id="WP_155194256.1">
    <property type="nucleotide sequence ID" value="NZ_BAAAEA010000003.1"/>
</dbReference>
<protein>
    <recommendedName>
        <fullName evidence="3">Secreted protein</fullName>
    </recommendedName>
</protein>
<accession>A0ABY1NNL9</accession>
<keyword evidence="2" id="KW-1185">Reference proteome</keyword>